<accession>A0A0A9HQC5</accession>
<reference evidence="1" key="1">
    <citation type="submission" date="2014-09" db="EMBL/GenBank/DDBJ databases">
        <authorList>
            <person name="Magalhaes I.L.F."/>
            <person name="Oliveira U."/>
            <person name="Santos F.R."/>
            <person name="Vidigal T.H.D.A."/>
            <person name="Brescovit A.D."/>
            <person name="Santos A.J."/>
        </authorList>
    </citation>
    <scope>NUCLEOTIDE SEQUENCE</scope>
    <source>
        <tissue evidence="1">Shoot tissue taken approximately 20 cm above the soil surface</tissue>
    </source>
</reference>
<dbReference type="EMBL" id="GBRH01158954">
    <property type="protein sequence ID" value="JAE38942.1"/>
    <property type="molecule type" value="Transcribed_RNA"/>
</dbReference>
<proteinExistence type="predicted"/>
<organism evidence="1">
    <name type="scientific">Arundo donax</name>
    <name type="common">Giant reed</name>
    <name type="synonym">Donax arundinaceus</name>
    <dbReference type="NCBI Taxonomy" id="35708"/>
    <lineage>
        <taxon>Eukaryota</taxon>
        <taxon>Viridiplantae</taxon>
        <taxon>Streptophyta</taxon>
        <taxon>Embryophyta</taxon>
        <taxon>Tracheophyta</taxon>
        <taxon>Spermatophyta</taxon>
        <taxon>Magnoliopsida</taxon>
        <taxon>Liliopsida</taxon>
        <taxon>Poales</taxon>
        <taxon>Poaceae</taxon>
        <taxon>PACMAD clade</taxon>
        <taxon>Arundinoideae</taxon>
        <taxon>Arundineae</taxon>
        <taxon>Arundo</taxon>
    </lineage>
</organism>
<reference evidence="1" key="2">
    <citation type="journal article" date="2015" name="Data Brief">
        <title>Shoot transcriptome of the giant reed, Arundo donax.</title>
        <authorList>
            <person name="Barrero R.A."/>
            <person name="Guerrero F.D."/>
            <person name="Moolhuijzen P."/>
            <person name="Goolsby J.A."/>
            <person name="Tidwell J."/>
            <person name="Bellgard S.E."/>
            <person name="Bellgard M.I."/>
        </authorList>
    </citation>
    <scope>NUCLEOTIDE SEQUENCE</scope>
    <source>
        <tissue evidence="1">Shoot tissue taken approximately 20 cm above the soil surface</tissue>
    </source>
</reference>
<name>A0A0A9HQC5_ARUDO</name>
<dbReference type="AlphaFoldDB" id="A0A0A9HQC5"/>
<protein>
    <submittedName>
        <fullName evidence="1">Uncharacterized protein</fullName>
    </submittedName>
</protein>
<evidence type="ECO:0000313" key="1">
    <source>
        <dbReference type="EMBL" id="JAE38942.1"/>
    </source>
</evidence>
<sequence>MMSTYRLPYFCNNGQGIHNVASTSVEKHHDHFMLELVQATSRNKN</sequence>